<sequence>MSHSEDASVNPLLSEDAIAKLRTLGQAREASAGETVISQGEPMASLIVVESGNMTVEIRNHAGTSRLGDHGPNHFFGDVDLLSGRPSVISARMTEPGTLLFVPRTELKQLMASDTQLGELLLRTFILRRVELLAKGHANGVLVGSRNSVGTLRIREFLTRNGYPYSFLDLDRDKEVQSAMDAFDLTLEDIPVLILHGKEVLRNPNDAEIATCLGLNASVNPDEIRDVAIVGAGPAGLSAAVYAASEGLSAILLETKAPGGQAGSSSKIENYLGFPTGISGLELAARAYTQSQKFGAELLIARSAVQLSCAGQPYELRTSDDTSIRCAAVVIATGAQYRKLPLPNLEAYEGVGIYYGATSIEAQSCGGEEVIVVGGGNSAGQAAVFLSQTARHVHILIRRSDLSDTMSRYLIQRIEQSPKITLHSYTEIVELHGDGHLESVVLRDTRRGSRELRNIRHVYLMTGATPNTEWLRGCVVLDDRGFVKTGTDLTWDELNGANWPLQRRPHLLETSLPGVFAVGDVRSGSVKRVASGVGEGALSVHFLHLALAER</sequence>
<dbReference type="PRINTS" id="PR00368">
    <property type="entry name" value="FADPNR"/>
</dbReference>
<dbReference type="InterPro" id="IPR000595">
    <property type="entry name" value="cNMP-bd_dom"/>
</dbReference>
<evidence type="ECO:0000313" key="4">
    <source>
        <dbReference type="EMBL" id="QEE30529.1"/>
    </source>
</evidence>
<evidence type="ECO:0000256" key="2">
    <source>
        <dbReference type="ARBA" id="ARBA00023002"/>
    </source>
</evidence>
<dbReference type="PANTHER" id="PTHR48105">
    <property type="entry name" value="THIOREDOXIN REDUCTASE 1-RELATED-RELATED"/>
    <property type="match status" value="1"/>
</dbReference>
<proteinExistence type="predicted"/>
<dbReference type="Gene3D" id="3.40.30.10">
    <property type="entry name" value="Glutaredoxin"/>
    <property type="match status" value="1"/>
</dbReference>
<evidence type="ECO:0000313" key="5">
    <source>
        <dbReference type="Proteomes" id="UP000321820"/>
    </source>
</evidence>
<dbReference type="InterPro" id="IPR018490">
    <property type="entry name" value="cNMP-bd_dom_sf"/>
</dbReference>
<dbReference type="PRINTS" id="PR00469">
    <property type="entry name" value="PNDRDTASEII"/>
</dbReference>
<name>A0A5B9EFG0_9BACT</name>
<keyword evidence="1" id="KW-0285">Flavoprotein</keyword>
<accession>A0A5B9EFG0</accession>
<gene>
    <name evidence="4" type="ORF">FTW19_22590</name>
</gene>
<reference evidence="4 5" key="1">
    <citation type="submission" date="2019-08" db="EMBL/GenBank/DDBJ databases">
        <title>Complete genome sequence of Terriglobus albidus strain ORNL.</title>
        <authorList>
            <person name="Podar M."/>
        </authorList>
    </citation>
    <scope>NUCLEOTIDE SEQUENCE [LARGE SCALE GENOMIC DNA]</scope>
    <source>
        <strain evidence="4 5">ORNL</strain>
    </source>
</reference>
<keyword evidence="5" id="KW-1185">Reference proteome</keyword>
<dbReference type="InterPro" id="IPR023753">
    <property type="entry name" value="FAD/NAD-binding_dom"/>
</dbReference>
<protein>
    <submittedName>
        <fullName evidence="4">Cyclic nucleotide-binding domain-containing protein</fullName>
    </submittedName>
</protein>
<dbReference type="PROSITE" id="PS50042">
    <property type="entry name" value="CNMP_BINDING_3"/>
    <property type="match status" value="1"/>
</dbReference>
<dbReference type="SMART" id="SM00100">
    <property type="entry name" value="cNMP"/>
    <property type="match status" value="1"/>
</dbReference>
<dbReference type="Pfam" id="PF07992">
    <property type="entry name" value="Pyr_redox_2"/>
    <property type="match status" value="1"/>
</dbReference>
<dbReference type="InterPro" id="IPR050097">
    <property type="entry name" value="Ferredoxin-NADP_redctase_2"/>
</dbReference>
<organism evidence="4 5">
    <name type="scientific">Terriglobus albidus</name>
    <dbReference type="NCBI Taxonomy" id="1592106"/>
    <lineage>
        <taxon>Bacteria</taxon>
        <taxon>Pseudomonadati</taxon>
        <taxon>Acidobacteriota</taxon>
        <taxon>Terriglobia</taxon>
        <taxon>Terriglobales</taxon>
        <taxon>Acidobacteriaceae</taxon>
        <taxon>Terriglobus</taxon>
    </lineage>
</organism>
<evidence type="ECO:0000259" key="3">
    <source>
        <dbReference type="PROSITE" id="PS50042"/>
    </source>
</evidence>
<feature type="domain" description="Cyclic nucleotide-binding" evidence="3">
    <location>
        <begin position="9"/>
        <end position="128"/>
    </location>
</feature>
<dbReference type="SUPFAM" id="SSF51206">
    <property type="entry name" value="cAMP-binding domain-like"/>
    <property type="match status" value="1"/>
</dbReference>
<dbReference type="AlphaFoldDB" id="A0A5B9EFG0"/>
<dbReference type="RefSeq" id="WP_147649841.1">
    <property type="nucleotide sequence ID" value="NZ_CP042806.1"/>
</dbReference>
<evidence type="ECO:0000256" key="1">
    <source>
        <dbReference type="ARBA" id="ARBA00022630"/>
    </source>
</evidence>
<dbReference type="Proteomes" id="UP000321820">
    <property type="component" value="Chromosome"/>
</dbReference>
<dbReference type="InterPro" id="IPR014710">
    <property type="entry name" value="RmlC-like_jellyroll"/>
</dbReference>
<dbReference type="InterPro" id="IPR036188">
    <property type="entry name" value="FAD/NAD-bd_sf"/>
</dbReference>
<dbReference type="Gene3D" id="2.60.120.10">
    <property type="entry name" value="Jelly Rolls"/>
    <property type="match status" value="1"/>
</dbReference>
<dbReference type="OrthoDB" id="9806179at2"/>
<keyword evidence="2" id="KW-0560">Oxidoreductase</keyword>
<dbReference type="CDD" id="cd00038">
    <property type="entry name" value="CAP_ED"/>
    <property type="match status" value="1"/>
</dbReference>
<dbReference type="GO" id="GO:0016491">
    <property type="term" value="F:oxidoreductase activity"/>
    <property type="evidence" value="ECO:0007669"/>
    <property type="project" value="UniProtKB-KW"/>
</dbReference>
<dbReference type="SUPFAM" id="SSF51905">
    <property type="entry name" value="FAD/NAD(P)-binding domain"/>
    <property type="match status" value="1"/>
</dbReference>
<dbReference type="KEGG" id="talb:FTW19_22590"/>
<dbReference type="EMBL" id="CP042806">
    <property type="protein sequence ID" value="QEE30529.1"/>
    <property type="molecule type" value="Genomic_DNA"/>
</dbReference>
<dbReference type="Gene3D" id="3.50.50.60">
    <property type="entry name" value="FAD/NAD(P)-binding domain"/>
    <property type="match status" value="2"/>
</dbReference>
<dbReference type="Pfam" id="PF00027">
    <property type="entry name" value="cNMP_binding"/>
    <property type="match status" value="1"/>
</dbReference>